<reference evidence="2" key="1">
    <citation type="submission" date="2018-03" db="EMBL/GenBank/DDBJ databases">
        <authorList>
            <person name="Guldener U."/>
        </authorList>
    </citation>
    <scope>NUCLEOTIDE SEQUENCE</scope>
</reference>
<proteinExistence type="predicted"/>
<evidence type="ECO:0000256" key="1">
    <source>
        <dbReference type="SAM" id="MobiDB-lite"/>
    </source>
</evidence>
<name>A0AAE8SQ34_9HYPO</name>
<dbReference type="Proteomes" id="UP001187734">
    <property type="component" value="Unassembled WGS sequence"/>
</dbReference>
<gene>
    <name evidence="2" type="ORF">FTOL_13353</name>
</gene>
<comment type="caution">
    <text evidence="2">The sequence shown here is derived from an EMBL/GenBank/DDBJ whole genome shotgun (WGS) entry which is preliminary data.</text>
</comment>
<keyword evidence="3" id="KW-1185">Reference proteome</keyword>
<organism evidence="2 3">
    <name type="scientific">Fusarium torulosum</name>
    <dbReference type="NCBI Taxonomy" id="33205"/>
    <lineage>
        <taxon>Eukaryota</taxon>
        <taxon>Fungi</taxon>
        <taxon>Dikarya</taxon>
        <taxon>Ascomycota</taxon>
        <taxon>Pezizomycotina</taxon>
        <taxon>Sordariomycetes</taxon>
        <taxon>Hypocreomycetidae</taxon>
        <taxon>Hypocreales</taxon>
        <taxon>Nectriaceae</taxon>
        <taxon>Fusarium</taxon>
    </lineage>
</organism>
<sequence length="53" mass="6026">MDIFSSNHVIIITDRRSSADSAEQTPLPHRPYTTPLSTGPPFYQAKNKEDHEK</sequence>
<evidence type="ECO:0000313" key="2">
    <source>
        <dbReference type="EMBL" id="SPJ90951.1"/>
    </source>
</evidence>
<dbReference type="EMBL" id="ONZP01000786">
    <property type="protein sequence ID" value="SPJ90951.1"/>
    <property type="molecule type" value="Genomic_DNA"/>
</dbReference>
<feature type="region of interest" description="Disordered" evidence="1">
    <location>
        <begin position="13"/>
        <end position="53"/>
    </location>
</feature>
<dbReference type="AlphaFoldDB" id="A0AAE8SQ34"/>
<evidence type="ECO:0000313" key="3">
    <source>
        <dbReference type="Proteomes" id="UP001187734"/>
    </source>
</evidence>
<protein>
    <submittedName>
        <fullName evidence="2">Uncharacterized protein</fullName>
    </submittedName>
</protein>
<accession>A0AAE8SQ34</accession>